<feature type="compositionally biased region" description="Pro residues" evidence="4">
    <location>
        <begin position="498"/>
        <end position="510"/>
    </location>
</feature>
<evidence type="ECO:0000256" key="3">
    <source>
        <dbReference type="ARBA" id="ARBA00048679"/>
    </source>
</evidence>
<feature type="region of interest" description="Disordered" evidence="4">
    <location>
        <begin position="1"/>
        <end position="70"/>
    </location>
</feature>
<name>A0A5J5F662_9PEZI</name>
<feature type="domain" description="Fungal-type protein kinase" evidence="5">
    <location>
        <begin position="224"/>
        <end position="650"/>
    </location>
</feature>
<evidence type="ECO:0000256" key="1">
    <source>
        <dbReference type="ARBA" id="ARBA00012513"/>
    </source>
</evidence>
<proteinExistence type="predicted"/>
<reference evidence="6 7" key="1">
    <citation type="submission" date="2019-09" db="EMBL/GenBank/DDBJ databases">
        <title>Draft genome of the ectomycorrhizal ascomycete Sphaerosporella brunnea.</title>
        <authorList>
            <consortium name="DOE Joint Genome Institute"/>
            <person name="Benucci G.M."/>
            <person name="Marozzi G."/>
            <person name="Antonielli L."/>
            <person name="Sanchez S."/>
            <person name="Marco P."/>
            <person name="Wang X."/>
            <person name="Falini L.B."/>
            <person name="Barry K."/>
            <person name="Haridas S."/>
            <person name="Lipzen A."/>
            <person name="Labutti K."/>
            <person name="Grigoriev I.V."/>
            <person name="Murat C."/>
            <person name="Martin F."/>
            <person name="Albertini E."/>
            <person name="Donnini D."/>
            <person name="Bonito G."/>
        </authorList>
    </citation>
    <scope>NUCLEOTIDE SEQUENCE [LARGE SCALE GENOMIC DNA]</scope>
    <source>
        <strain evidence="6 7">Sb_GMNB300</strain>
    </source>
</reference>
<feature type="compositionally biased region" description="Low complexity" evidence="4">
    <location>
        <begin position="27"/>
        <end position="37"/>
    </location>
</feature>
<comment type="catalytic activity">
    <reaction evidence="3">
        <text>L-seryl-[protein] + ATP = O-phospho-L-seryl-[protein] + ADP + H(+)</text>
        <dbReference type="Rhea" id="RHEA:17989"/>
        <dbReference type="Rhea" id="RHEA-COMP:9863"/>
        <dbReference type="Rhea" id="RHEA-COMP:11604"/>
        <dbReference type="ChEBI" id="CHEBI:15378"/>
        <dbReference type="ChEBI" id="CHEBI:29999"/>
        <dbReference type="ChEBI" id="CHEBI:30616"/>
        <dbReference type="ChEBI" id="CHEBI:83421"/>
        <dbReference type="ChEBI" id="CHEBI:456216"/>
        <dbReference type="EC" id="2.7.11.1"/>
    </reaction>
</comment>
<evidence type="ECO:0000259" key="5">
    <source>
        <dbReference type="Pfam" id="PF17667"/>
    </source>
</evidence>
<dbReference type="Gene3D" id="1.10.510.10">
    <property type="entry name" value="Transferase(Phosphotransferase) domain 1"/>
    <property type="match status" value="1"/>
</dbReference>
<dbReference type="OrthoDB" id="5584477at2759"/>
<dbReference type="PROSITE" id="PS00109">
    <property type="entry name" value="PROTEIN_KINASE_TYR"/>
    <property type="match status" value="1"/>
</dbReference>
<dbReference type="Pfam" id="PF17667">
    <property type="entry name" value="Pkinase_fungal"/>
    <property type="match status" value="1"/>
</dbReference>
<feature type="compositionally biased region" description="Acidic residues" evidence="4">
    <location>
        <begin position="729"/>
        <end position="745"/>
    </location>
</feature>
<feature type="region of interest" description="Disordered" evidence="4">
    <location>
        <begin position="482"/>
        <end position="510"/>
    </location>
</feature>
<dbReference type="InParanoid" id="A0A5J5F662"/>
<dbReference type="EC" id="2.7.11.1" evidence="1"/>
<evidence type="ECO:0000313" key="6">
    <source>
        <dbReference type="EMBL" id="KAA8912096.1"/>
    </source>
</evidence>
<dbReference type="AlphaFoldDB" id="A0A5J5F662"/>
<sequence>MKSTSSASSRKRAREADHPPRPPPQTRSASAAVASRAGIPRRVPSPTAAVPSALTSFSPTANSPPPSSAASFDAPLFSASRASHRLPASAPPVCTPFKANSGSVRLHANNETPSRCPPSNTVRSHMDLLLFDELHGRVRFDSAELWSRFDVDSFRPVCEVASSLGLHDGQRWTAWPHDTSERNVVDFLEDIFEHLRPALPAHLPFFRFILSGAIPLADGDCTRKTDIAFVSTPAAAGDDAAPSWAHVRAVGELKSNPAKSNCDSTIVQLANYAREVFGNQPWRRSVLCFTLCGADFRVWHFDRAGALGSTVINIHAQWQLFLTALFSFATFDATELGFDPTIRVYRDDGKEDTFDSTIAACSAQPSRPFVWIPRSLPADFGGRAACIGPVPDSIAGFNPDSWTKVELQPRSMAPRWAVVSRTAICARAKLWGTSEWTFVVKDQWRAAERDPEGSILRVCGCKVPGLPECLWHGDLVHADGTPISIPSLRPQSRGSTPADPPPPPPPPPCPSIRKVGDTSKHLLHAGATTLLERIHTRMLLTPVGRGLIQFASYTELLLALHAAIEGHRHMYTAHQVLHRDVSVNNIIILPGSGGALIDFDLAVRMTRTAGSGATHRTGTFEFMAYGVLAGAQHTALHDLESFYYVLLWLCIYHQPGGTRRTPTPRHSLFLDPKIQHKDPIVTARRAKGDCARPEVFRNDVLPTLPKEARRLRPLLRRWHQLLFSGVTDQEVDADDDGDDDEDDDVDGHAQNAPPAPQPGPGEETVQRVYREMLAALEQGVAKLEGK</sequence>
<comment type="caution">
    <text evidence="6">The sequence shown here is derived from an EMBL/GenBank/DDBJ whole genome shotgun (WGS) entry which is preliminary data.</text>
</comment>
<dbReference type="PANTHER" id="PTHR38248:SF2">
    <property type="entry name" value="FUNK1 11"/>
    <property type="match status" value="1"/>
</dbReference>
<evidence type="ECO:0000256" key="4">
    <source>
        <dbReference type="SAM" id="MobiDB-lite"/>
    </source>
</evidence>
<gene>
    <name evidence="6" type="ORF">FN846DRAFT_933736</name>
</gene>
<evidence type="ECO:0000313" key="7">
    <source>
        <dbReference type="Proteomes" id="UP000326924"/>
    </source>
</evidence>
<accession>A0A5J5F662</accession>
<dbReference type="EMBL" id="VXIS01000028">
    <property type="protein sequence ID" value="KAA8912096.1"/>
    <property type="molecule type" value="Genomic_DNA"/>
</dbReference>
<comment type="catalytic activity">
    <reaction evidence="2">
        <text>L-threonyl-[protein] + ATP = O-phospho-L-threonyl-[protein] + ADP + H(+)</text>
        <dbReference type="Rhea" id="RHEA:46608"/>
        <dbReference type="Rhea" id="RHEA-COMP:11060"/>
        <dbReference type="Rhea" id="RHEA-COMP:11605"/>
        <dbReference type="ChEBI" id="CHEBI:15378"/>
        <dbReference type="ChEBI" id="CHEBI:30013"/>
        <dbReference type="ChEBI" id="CHEBI:30616"/>
        <dbReference type="ChEBI" id="CHEBI:61977"/>
        <dbReference type="ChEBI" id="CHEBI:456216"/>
        <dbReference type="EC" id="2.7.11.1"/>
    </reaction>
</comment>
<dbReference type="InterPro" id="IPR011009">
    <property type="entry name" value="Kinase-like_dom_sf"/>
</dbReference>
<dbReference type="InterPro" id="IPR040976">
    <property type="entry name" value="Pkinase_fungal"/>
</dbReference>
<keyword evidence="7" id="KW-1185">Reference proteome</keyword>
<protein>
    <recommendedName>
        <fullName evidence="1">non-specific serine/threonine protein kinase</fullName>
        <ecNumber evidence="1">2.7.11.1</ecNumber>
    </recommendedName>
</protein>
<dbReference type="Proteomes" id="UP000326924">
    <property type="component" value="Unassembled WGS sequence"/>
</dbReference>
<evidence type="ECO:0000256" key="2">
    <source>
        <dbReference type="ARBA" id="ARBA00047899"/>
    </source>
</evidence>
<dbReference type="PANTHER" id="PTHR38248">
    <property type="entry name" value="FUNK1 6"/>
    <property type="match status" value="1"/>
</dbReference>
<dbReference type="InterPro" id="IPR008266">
    <property type="entry name" value="Tyr_kinase_AS"/>
</dbReference>
<dbReference type="GO" id="GO:0004674">
    <property type="term" value="F:protein serine/threonine kinase activity"/>
    <property type="evidence" value="ECO:0007669"/>
    <property type="project" value="UniProtKB-EC"/>
</dbReference>
<organism evidence="6 7">
    <name type="scientific">Sphaerosporella brunnea</name>
    <dbReference type="NCBI Taxonomy" id="1250544"/>
    <lineage>
        <taxon>Eukaryota</taxon>
        <taxon>Fungi</taxon>
        <taxon>Dikarya</taxon>
        <taxon>Ascomycota</taxon>
        <taxon>Pezizomycotina</taxon>
        <taxon>Pezizomycetes</taxon>
        <taxon>Pezizales</taxon>
        <taxon>Pyronemataceae</taxon>
        <taxon>Sphaerosporella</taxon>
    </lineage>
</organism>
<dbReference type="SUPFAM" id="SSF56112">
    <property type="entry name" value="Protein kinase-like (PK-like)"/>
    <property type="match status" value="2"/>
</dbReference>
<feature type="region of interest" description="Disordered" evidence="4">
    <location>
        <begin position="729"/>
        <end position="765"/>
    </location>
</feature>